<dbReference type="Pfam" id="PF13561">
    <property type="entry name" value="adh_short_C2"/>
    <property type="match status" value="1"/>
</dbReference>
<feature type="domain" description="Ketoreductase" evidence="3">
    <location>
        <begin position="5"/>
        <end position="183"/>
    </location>
</feature>
<dbReference type="PANTHER" id="PTHR42760:SF133">
    <property type="entry name" value="3-OXOACYL-[ACYL-CARRIER-PROTEIN] REDUCTASE"/>
    <property type="match status" value="1"/>
</dbReference>
<dbReference type="PANTHER" id="PTHR42760">
    <property type="entry name" value="SHORT-CHAIN DEHYDROGENASES/REDUCTASES FAMILY MEMBER"/>
    <property type="match status" value="1"/>
</dbReference>
<dbReference type="STRING" id="112903.SAMN04490178_103103"/>
<dbReference type="SUPFAM" id="SSF51735">
    <property type="entry name" value="NAD(P)-binding Rossmann-fold domains"/>
    <property type="match status" value="1"/>
</dbReference>
<keyword evidence="2" id="KW-0560">Oxidoreductase</keyword>
<protein>
    <submittedName>
        <fullName evidence="4">3-oxoacyl-[acyl-carrier protein] reductase</fullName>
    </submittedName>
</protein>
<dbReference type="InterPro" id="IPR057326">
    <property type="entry name" value="KR_dom"/>
</dbReference>
<dbReference type="CDD" id="cd05233">
    <property type="entry name" value="SDR_c"/>
    <property type="match status" value="1"/>
</dbReference>
<dbReference type="SMART" id="SM00822">
    <property type="entry name" value="PKS_KR"/>
    <property type="match status" value="1"/>
</dbReference>
<evidence type="ECO:0000259" key="3">
    <source>
        <dbReference type="SMART" id="SM00822"/>
    </source>
</evidence>
<proteinExistence type="inferred from homology"/>
<evidence type="ECO:0000313" key="4">
    <source>
        <dbReference type="EMBL" id="SEO59187.1"/>
    </source>
</evidence>
<dbReference type="NCBIfam" id="NF005559">
    <property type="entry name" value="PRK07231.1"/>
    <property type="match status" value="1"/>
</dbReference>
<dbReference type="PRINTS" id="PR00081">
    <property type="entry name" value="GDHRDH"/>
</dbReference>
<dbReference type="Gene3D" id="3.40.50.720">
    <property type="entry name" value="NAD(P)-binding Rossmann-like Domain"/>
    <property type="match status" value="1"/>
</dbReference>
<dbReference type="InterPro" id="IPR036291">
    <property type="entry name" value="NAD(P)-bd_dom_sf"/>
</dbReference>
<accession>A0A1H8QYV7</accession>
<dbReference type="RefSeq" id="WP_091744078.1">
    <property type="nucleotide sequence ID" value="NZ_FODY01000003.1"/>
</dbReference>
<comment type="similarity">
    <text evidence="1">Belongs to the short-chain dehydrogenases/reductases (SDR) family.</text>
</comment>
<dbReference type="InterPro" id="IPR002347">
    <property type="entry name" value="SDR_fam"/>
</dbReference>
<dbReference type="GO" id="GO:0008206">
    <property type="term" value="P:bile acid metabolic process"/>
    <property type="evidence" value="ECO:0007669"/>
    <property type="project" value="UniProtKB-ARBA"/>
</dbReference>
<sequence length="249" mass="26269">MLTNKVAFITGAAQGIGRQIAVDMAREGAKVIIGDILPKAGETVEFIKQKGGEAAFIPLDITKFDDVQNAVKQIMDSYGKLDILVPNASIVAHNNLLDISPEEWSRVIAINLTGTFYTLKAVLPHMVAQGAGKIIIISSGSAATGSGGGAHYAASKAGQNALVRNLARDFGPKGITANAIAPRVIQTEMLDALYPQGSPARESVINRIPVRRVGLPEDISELCVFLASDKASYINGQIILVDGGRTYAS</sequence>
<evidence type="ECO:0000256" key="2">
    <source>
        <dbReference type="ARBA" id="ARBA00023002"/>
    </source>
</evidence>
<dbReference type="OrthoDB" id="9803333at2"/>
<gene>
    <name evidence="4" type="ORF">SAMN04490178_103103</name>
</gene>
<reference evidence="4 5" key="1">
    <citation type="submission" date="2016-10" db="EMBL/GenBank/DDBJ databases">
        <authorList>
            <person name="de Groot N.N."/>
        </authorList>
    </citation>
    <scope>NUCLEOTIDE SEQUENCE [LARGE SCALE GENOMIC DNA]</scope>
    <source>
        <strain evidence="4 5">DSM 13305</strain>
    </source>
</reference>
<organism evidence="4 5">
    <name type="scientific">Propionispora vibrioides</name>
    <dbReference type="NCBI Taxonomy" id="112903"/>
    <lineage>
        <taxon>Bacteria</taxon>
        <taxon>Bacillati</taxon>
        <taxon>Bacillota</taxon>
        <taxon>Negativicutes</taxon>
        <taxon>Selenomonadales</taxon>
        <taxon>Sporomusaceae</taxon>
        <taxon>Propionispora</taxon>
    </lineage>
</organism>
<dbReference type="PRINTS" id="PR00080">
    <property type="entry name" value="SDRFAMILY"/>
</dbReference>
<keyword evidence="5" id="KW-1185">Reference proteome</keyword>
<evidence type="ECO:0000256" key="1">
    <source>
        <dbReference type="ARBA" id="ARBA00006484"/>
    </source>
</evidence>
<dbReference type="AlphaFoldDB" id="A0A1H8QYV7"/>
<evidence type="ECO:0000313" key="5">
    <source>
        <dbReference type="Proteomes" id="UP000198847"/>
    </source>
</evidence>
<dbReference type="EMBL" id="FODY01000003">
    <property type="protein sequence ID" value="SEO59187.1"/>
    <property type="molecule type" value="Genomic_DNA"/>
</dbReference>
<dbReference type="Proteomes" id="UP000198847">
    <property type="component" value="Unassembled WGS sequence"/>
</dbReference>
<dbReference type="GO" id="GO:0016616">
    <property type="term" value="F:oxidoreductase activity, acting on the CH-OH group of donors, NAD or NADP as acceptor"/>
    <property type="evidence" value="ECO:0007669"/>
    <property type="project" value="UniProtKB-ARBA"/>
</dbReference>
<dbReference type="FunFam" id="3.40.50.720:FF:000084">
    <property type="entry name" value="Short-chain dehydrogenase reductase"/>
    <property type="match status" value="1"/>
</dbReference>
<name>A0A1H8QYV7_9FIRM</name>